<dbReference type="Pfam" id="PF13809">
    <property type="entry name" value="Tubulin_2"/>
    <property type="match status" value="1"/>
</dbReference>
<organism evidence="2">
    <name type="scientific">freshwater metagenome</name>
    <dbReference type="NCBI Taxonomy" id="449393"/>
    <lineage>
        <taxon>unclassified sequences</taxon>
        <taxon>metagenomes</taxon>
        <taxon>ecological metagenomes</taxon>
    </lineage>
</organism>
<proteinExistence type="predicted"/>
<dbReference type="InterPro" id="IPR025904">
    <property type="entry name" value="Tubulin-like"/>
</dbReference>
<evidence type="ECO:0000256" key="1">
    <source>
        <dbReference type="SAM" id="MobiDB-lite"/>
    </source>
</evidence>
<reference evidence="2" key="1">
    <citation type="submission" date="2020-05" db="EMBL/GenBank/DDBJ databases">
        <authorList>
            <person name="Chiriac C."/>
            <person name="Salcher M."/>
            <person name="Ghai R."/>
            <person name="Kavagutti S V."/>
        </authorList>
    </citation>
    <scope>NUCLEOTIDE SEQUENCE</scope>
</reference>
<accession>A0A6J5YL46</accession>
<sequence length="1139" mass="125951">MLRPVLLVGVGGSGGKTLRAVRQALDLRLQQAGWKEEWPAAWQFLHVDSPVTQDGVEFPAPFLPTEDYVNLVATGTSYTVAYGAAIKNVKDKFLTETEASLPSKFEVTVPVELGAGKYRGVGRTLIVAKMADVKLAASTAIGRLTSDGALSQLAAINSLLGNKAGQTSKDPIVIVVSSIAGGSGAGQYVEVTEAIKNAAPTAQWVHSIFSLLYAPDVFKSVGDPDLIAPNSLGAMAEAMSGMWSTDLEDSTKDLYQAKGINIPGIGEDPKIHIGPRFNFVIGRENNTIDFKDQPDVYKAVAASLSTWITDDRVQDKLMAYNVANFSAGVGAMVLPDATGIKDEDQAPPFASMGFGRVSLGRDKFLQYAGERIARSSIDQMLYAHSVGADHDKFHIDEIIDAKAKQNFPDFLSDIHLSHNSDETNEILIAVRPAREAILGRFYSEIFSEAQEGVSARTGGQSVNAWGEAITAKYQVKSAQNPKSSLIREEEIARSAKMKEFVATQKQNILAETSRAISQLGIKVAVEMLKMLEEDLTTHRGELSKKRNQYQGWANSHAGSIATALQAVQGQESVRVDNPAVSSAIEIARNCFYYLLEAELLATTESLLEDMVANFIRPLREHLFSSESALLKVIEVSSSDSSKQNLYETWPKMDQDTVPLKFKAAPNEFLLIETSTYPEEFDTLIAQSVAFKSRDYAFRVVIDEVLMGKLALDDLEPESAWQLIDTAKEWIPLDRAARIDESQSNQPARFEFSAYPQDYLTRAMAWMQRKGSQFYRYLHEDIAGFLDEKMEDRALLIERQQIFKRQFKDSLLASEPLVKLNSALLMQVHNRQLGQVDSVMSTVPFDKGSQAYAITEGVLNDQKMWNGAASEGLFNSAAKGIQNIDVFSVQSPFQPVVMNSIVQPISEAWLKHRADLETRRDFMKWRRARPLFEAVPASPAKKRAMLRGWYVARILGQLDNESNEQDLGPHLKIWNPRESSYDSFPYPLMHGDVVEADNYPGAILQSLSIALVMCNSEGSLAPLDAYKRLMYLGDIKSGQNSELLRWIIDGKLSGGTPKTPNEERAGSAGTGKESLDERREKVLAHIEELSNELRDEVENLDHKRDSRNTTVTWEIKHELRSALSEILEAATKAVAKKSGI</sequence>
<evidence type="ECO:0000313" key="2">
    <source>
        <dbReference type="EMBL" id="CAB4329638.1"/>
    </source>
</evidence>
<dbReference type="AlphaFoldDB" id="A0A6J5YL46"/>
<feature type="region of interest" description="Disordered" evidence="1">
    <location>
        <begin position="1054"/>
        <end position="1076"/>
    </location>
</feature>
<name>A0A6J5YL46_9ZZZZ</name>
<protein>
    <submittedName>
        <fullName evidence="2">Unannotated protein</fullName>
    </submittedName>
</protein>
<gene>
    <name evidence="2" type="ORF">UFOPK3775_00040</name>
</gene>
<dbReference type="EMBL" id="CAESAK010000003">
    <property type="protein sequence ID" value="CAB4329638.1"/>
    <property type="molecule type" value="Genomic_DNA"/>
</dbReference>